<dbReference type="InterPro" id="IPR056144">
    <property type="entry name" value="DUF7727"/>
</dbReference>
<sequence length="172" mass="18677">MGNLVWHELARLVSITASICEYCFSTSIVASNTVAIRCSVGRFLGALFPQVLLDFVGGIVRNPGGIQPAPGVAVFITLIVKAPIIQILVMILGLTMIALEFSLPQVKGLAIYRSFVVRIVLLFFQAFLCILFYQGTNACLYSLIALGCYTRAQMLGEKMEVAKENRGKGGRA</sequence>
<proteinExistence type="predicted"/>
<name>A0A9P5U8P5_9AGAR</name>
<keyword evidence="1" id="KW-0812">Transmembrane</keyword>
<organism evidence="3 4">
    <name type="scientific">Rhodocollybia butyracea</name>
    <dbReference type="NCBI Taxonomy" id="206335"/>
    <lineage>
        <taxon>Eukaryota</taxon>
        <taxon>Fungi</taxon>
        <taxon>Dikarya</taxon>
        <taxon>Basidiomycota</taxon>
        <taxon>Agaricomycotina</taxon>
        <taxon>Agaricomycetes</taxon>
        <taxon>Agaricomycetidae</taxon>
        <taxon>Agaricales</taxon>
        <taxon>Marasmiineae</taxon>
        <taxon>Omphalotaceae</taxon>
        <taxon>Rhodocollybia</taxon>
    </lineage>
</organism>
<reference evidence="3" key="1">
    <citation type="submission" date="2020-11" db="EMBL/GenBank/DDBJ databases">
        <authorList>
            <consortium name="DOE Joint Genome Institute"/>
            <person name="Ahrendt S."/>
            <person name="Riley R."/>
            <person name="Andreopoulos W."/>
            <person name="Labutti K."/>
            <person name="Pangilinan J."/>
            <person name="Ruiz-Duenas F.J."/>
            <person name="Barrasa J.M."/>
            <person name="Sanchez-Garcia M."/>
            <person name="Camarero S."/>
            <person name="Miyauchi S."/>
            <person name="Serrano A."/>
            <person name="Linde D."/>
            <person name="Babiker R."/>
            <person name="Drula E."/>
            <person name="Ayuso-Fernandez I."/>
            <person name="Pacheco R."/>
            <person name="Padilla G."/>
            <person name="Ferreira P."/>
            <person name="Barriuso J."/>
            <person name="Kellner H."/>
            <person name="Castanera R."/>
            <person name="Alfaro M."/>
            <person name="Ramirez L."/>
            <person name="Pisabarro A.G."/>
            <person name="Kuo A."/>
            <person name="Tritt A."/>
            <person name="Lipzen A."/>
            <person name="He G."/>
            <person name="Yan M."/>
            <person name="Ng V."/>
            <person name="Cullen D."/>
            <person name="Martin F."/>
            <person name="Rosso M.-N."/>
            <person name="Henrissat B."/>
            <person name="Hibbett D."/>
            <person name="Martinez A.T."/>
            <person name="Grigoriev I.V."/>
        </authorList>
    </citation>
    <scope>NUCLEOTIDE SEQUENCE</scope>
    <source>
        <strain evidence="3">AH 40177</strain>
    </source>
</reference>
<gene>
    <name evidence="3" type="ORF">BDP27DRAFT_1420318</name>
</gene>
<feature type="transmembrane region" description="Helical" evidence="1">
    <location>
        <begin position="111"/>
        <end position="133"/>
    </location>
</feature>
<dbReference type="Pfam" id="PF24853">
    <property type="entry name" value="DUF7727"/>
    <property type="match status" value="1"/>
</dbReference>
<evidence type="ECO:0000313" key="4">
    <source>
        <dbReference type="Proteomes" id="UP000772434"/>
    </source>
</evidence>
<dbReference type="Proteomes" id="UP000772434">
    <property type="component" value="Unassembled WGS sequence"/>
</dbReference>
<comment type="caution">
    <text evidence="3">The sequence shown here is derived from an EMBL/GenBank/DDBJ whole genome shotgun (WGS) entry which is preliminary data.</text>
</comment>
<feature type="transmembrane region" description="Helical" evidence="1">
    <location>
        <begin position="43"/>
        <end position="60"/>
    </location>
</feature>
<dbReference type="EMBL" id="JADNRY010000044">
    <property type="protein sequence ID" value="KAF9070099.1"/>
    <property type="molecule type" value="Genomic_DNA"/>
</dbReference>
<evidence type="ECO:0000259" key="2">
    <source>
        <dbReference type="Pfam" id="PF24853"/>
    </source>
</evidence>
<feature type="domain" description="DUF7727" evidence="2">
    <location>
        <begin position="1"/>
        <end position="157"/>
    </location>
</feature>
<feature type="transmembrane region" description="Helical" evidence="1">
    <location>
        <begin position="72"/>
        <end position="99"/>
    </location>
</feature>
<feature type="transmembrane region" description="Helical" evidence="1">
    <location>
        <begin position="12"/>
        <end position="31"/>
    </location>
</feature>
<dbReference type="OrthoDB" id="2110422at2759"/>
<dbReference type="AlphaFoldDB" id="A0A9P5U8P5"/>
<protein>
    <recommendedName>
        <fullName evidence="2">DUF7727 domain-containing protein</fullName>
    </recommendedName>
</protein>
<accession>A0A9P5U8P5</accession>
<keyword evidence="1" id="KW-1133">Transmembrane helix</keyword>
<keyword evidence="4" id="KW-1185">Reference proteome</keyword>
<evidence type="ECO:0000313" key="3">
    <source>
        <dbReference type="EMBL" id="KAF9070099.1"/>
    </source>
</evidence>
<keyword evidence="1" id="KW-0472">Membrane</keyword>
<evidence type="ECO:0000256" key="1">
    <source>
        <dbReference type="SAM" id="Phobius"/>
    </source>
</evidence>
<dbReference type="PANTHER" id="PTHR40629:SF1">
    <property type="entry name" value="PRO41 PROTEIN"/>
    <property type="match status" value="1"/>
</dbReference>
<dbReference type="PANTHER" id="PTHR40629">
    <property type="entry name" value="PRO41 PROTEIN"/>
    <property type="match status" value="1"/>
</dbReference>